<protein>
    <submittedName>
        <fullName evidence="1">Uncharacterized protein</fullName>
    </submittedName>
</protein>
<feature type="non-terminal residue" evidence="1">
    <location>
        <position position="1"/>
    </location>
</feature>
<evidence type="ECO:0000313" key="2">
    <source>
        <dbReference type="Proteomes" id="UP000053647"/>
    </source>
</evidence>
<reference evidence="2" key="2">
    <citation type="submission" date="2015-01" db="EMBL/GenBank/DDBJ databases">
        <title>Evolutionary Origins and Diversification of the Mycorrhizal Mutualists.</title>
        <authorList>
            <consortium name="DOE Joint Genome Institute"/>
            <consortium name="Mycorrhizal Genomics Consortium"/>
            <person name="Kohler A."/>
            <person name="Kuo A."/>
            <person name="Nagy L.G."/>
            <person name="Floudas D."/>
            <person name="Copeland A."/>
            <person name="Barry K.W."/>
            <person name="Cichocki N."/>
            <person name="Veneault-Fourrey C."/>
            <person name="LaButti K."/>
            <person name="Lindquist E.A."/>
            <person name="Lipzen A."/>
            <person name="Lundell T."/>
            <person name="Morin E."/>
            <person name="Murat C."/>
            <person name="Riley R."/>
            <person name="Ohm R."/>
            <person name="Sun H."/>
            <person name="Tunlid A."/>
            <person name="Henrissat B."/>
            <person name="Grigoriev I.V."/>
            <person name="Hibbett D.S."/>
            <person name="Martin F."/>
        </authorList>
    </citation>
    <scope>NUCLEOTIDE SEQUENCE [LARGE SCALE GENOMIC DNA]</scope>
    <source>
        <strain evidence="2">ATCC 200175</strain>
    </source>
</reference>
<feature type="non-terminal residue" evidence="1">
    <location>
        <position position="120"/>
    </location>
</feature>
<dbReference type="OrthoDB" id="3187773at2759"/>
<name>A0A0C9T2I3_PAXIN</name>
<reference evidence="1 2" key="1">
    <citation type="submission" date="2014-06" db="EMBL/GenBank/DDBJ databases">
        <authorList>
            <consortium name="DOE Joint Genome Institute"/>
            <person name="Kuo A."/>
            <person name="Kohler A."/>
            <person name="Nagy L.G."/>
            <person name="Floudas D."/>
            <person name="Copeland A."/>
            <person name="Barry K.W."/>
            <person name="Cichocki N."/>
            <person name="Veneault-Fourrey C."/>
            <person name="LaButti K."/>
            <person name="Lindquist E.A."/>
            <person name="Lipzen A."/>
            <person name="Lundell T."/>
            <person name="Morin E."/>
            <person name="Murat C."/>
            <person name="Sun H."/>
            <person name="Tunlid A."/>
            <person name="Henrissat B."/>
            <person name="Grigoriev I.V."/>
            <person name="Hibbett D.S."/>
            <person name="Martin F."/>
            <person name="Nordberg H.P."/>
            <person name="Cantor M.N."/>
            <person name="Hua S.X."/>
        </authorList>
    </citation>
    <scope>NUCLEOTIDE SEQUENCE [LARGE SCALE GENOMIC DNA]</scope>
    <source>
        <strain evidence="1 2">ATCC 200175</strain>
    </source>
</reference>
<accession>A0A0C9T2I3</accession>
<evidence type="ECO:0000313" key="1">
    <source>
        <dbReference type="EMBL" id="KIJ09905.1"/>
    </source>
</evidence>
<dbReference type="HOGENOM" id="CLU_006344_16_1_1"/>
<keyword evidence="2" id="KW-1185">Reference proteome</keyword>
<dbReference type="AlphaFoldDB" id="A0A0C9T2I3"/>
<sequence length="120" mass="13550">YSYSSAAATFFAPSELCGTGGMYHQRIHATPSWQNGPPRHDCVFAEKNPDLPGFQGLYVAQVISLFAFHYWNVYYPCAFVRWFTPIGNEPCPNTGMWMVEAEYDDGGDYLVDVIHLDSIL</sequence>
<proteinExistence type="predicted"/>
<dbReference type="Proteomes" id="UP000053647">
    <property type="component" value="Unassembled WGS sequence"/>
</dbReference>
<dbReference type="EMBL" id="KN819426">
    <property type="protein sequence ID" value="KIJ09905.1"/>
    <property type="molecule type" value="Genomic_DNA"/>
</dbReference>
<gene>
    <name evidence="1" type="ORF">PAXINDRAFT_54130</name>
</gene>
<organism evidence="1 2">
    <name type="scientific">Paxillus involutus ATCC 200175</name>
    <dbReference type="NCBI Taxonomy" id="664439"/>
    <lineage>
        <taxon>Eukaryota</taxon>
        <taxon>Fungi</taxon>
        <taxon>Dikarya</taxon>
        <taxon>Basidiomycota</taxon>
        <taxon>Agaricomycotina</taxon>
        <taxon>Agaricomycetes</taxon>
        <taxon>Agaricomycetidae</taxon>
        <taxon>Boletales</taxon>
        <taxon>Paxilineae</taxon>
        <taxon>Paxillaceae</taxon>
        <taxon>Paxillus</taxon>
    </lineage>
</organism>